<name>A0A316EH03_9BACT</name>
<dbReference type="AlphaFoldDB" id="A0A316EH03"/>
<dbReference type="GO" id="GO:0003700">
    <property type="term" value="F:DNA-binding transcription factor activity"/>
    <property type="evidence" value="ECO:0007669"/>
    <property type="project" value="InterPro"/>
</dbReference>
<dbReference type="Gene3D" id="1.10.10.60">
    <property type="entry name" value="Homeodomain-like"/>
    <property type="match status" value="1"/>
</dbReference>
<dbReference type="EMBL" id="QGGO01000001">
    <property type="protein sequence ID" value="PWK29354.1"/>
    <property type="molecule type" value="Genomic_DNA"/>
</dbReference>
<evidence type="ECO:0000256" key="2">
    <source>
        <dbReference type="ARBA" id="ARBA00023125"/>
    </source>
</evidence>
<dbReference type="InterPro" id="IPR018060">
    <property type="entry name" value="HTH_AraC"/>
</dbReference>
<sequence length="339" mass="38318">MSKVLSVSSFNLILYVAQQKGADYDLLCKKTGISPQDLQNPDNRLPIAQAQKLWKEAIEMTGDEFLPLHIGEMINTISVGILAYVMMHSPILGKALEKLCQYQDIVCDASKTSLIIENGLAHLTISEPSDDIFAPHYAYESTISIYHSAINGMLGENVQLKSVHFDYPAYTDNLSEYHRIFKGAEIIFNSHFTGLVFSEDYLKRPILNANPNLFSLFEIHANEILNSLKPSESLKEKIKKEILHDLKGEEPTLSNIAKKLGIGVRSIQLKLKEEGVTFQQLLDEIRKNLATKHLKEAQLSTTDIAYLLGYSEPSVFFRSFKKWTGQTPTIYRKNYQMVA</sequence>
<dbReference type="GO" id="GO:0000976">
    <property type="term" value="F:transcription cis-regulatory region binding"/>
    <property type="evidence" value="ECO:0007669"/>
    <property type="project" value="TreeGrafter"/>
</dbReference>
<dbReference type="Pfam" id="PF12833">
    <property type="entry name" value="HTH_18"/>
    <property type="match status" value="1"/>
</dbReference>
<dbReference type="OrthoDB" id="5582699at2"/>
<protein>
    <submittedName>
        <fullName evidence="5">AraC-like DNA-binding protein</fullName>
    </submittedName>
</protein>
<dbReference type="PANTHER" id="PTHR47894">
    <property type="entry name" value="HTH-TYPE TRANSCRIPTIONAL REGULATOR GADX"/>
    <property type="match status" value="1"/>
</dbReference>
<dbReference type="Proteomes" id="UP000245489">
    <property type="component" value="Unassembled WGS sequence"/>
</dbReference>
<dbReference type="RefSeq" id="WP_109740982.1">
    <property type="nucleotide sequence ID" value="NZ_QGGO01000001.1"/>
</dbReference>
<dbReference type="PROSITE" id="PS01124">
    <property type="entry name" value="HTH_ARAC_FAMILY_2"/>
    <property type="match status" value="1"/>
</dbReference>
<evidence type="ECO:0000256" key="1">
    <source>
        <dbReference type="ARBA" id="ARBA00023015"/>
    </source>
</evidence>
<keyword evidence="3" id="KW-0804">Transcription</keyword>
<dbReference type="Pfam" id="PF12625">
    <property type="entry name" value="Arabinose_bd"/>
    <property type="match status" value="1"/>
</dbReference>
<dbReference type="SUPFAM" id="SSF46689">
    <property type="entry name" value="Homeodomain-like"/>
    <property type="match status" value="1"/>
</dbReference>
<dbReference type="PANTHER" id="PTHR47894:SF1">
    <property type="entry name" value="HTH-TYPE TRANSCRIPTIONAL REGULATOR VQSM"/>
    <property type="match status" value="1"/>
</dbReference>
<dbReference type="GO" id="GO:0005829">
    <property type="term" value="C:cytosol"/>
    <property type="evidence" value="ECO:0007669"/>
    <property type="project" value="TreeGrafter"/>
</dbReference>
<dbReference type="InterPro" id="IPR032687">
    <property type="entry name" value="AraC-type_N"/>
</dbReference>
<feature type="domain" description="HTH araC/xylS-type" evidence="4">
    <location>
        <begin position="236"/>
        <end position="334"/>
    </location>
</feature>
<evidence type="ECO:0000313" key="5">
    <source>
        <dbReference type="EMBL" id="PWK29354.1"/>
    </source>
</evidence>
<accession>A0A316EH03</accession>
<organism evidence="5 6">
    <name type="scientific">Arcicella aurantiaca</name>
    <dbReference type="NCBI Taxonomy" id="591202"/>
    <lineage>
        <taxon>Bacteria</taxon>
        <taxon>Pseudomonadati</taxon>
        <taxon>Bacteroidota</taxon>
        <taxon>Cytophagia</taxon>
        <taxon>Cytophagales</taxon>
        <taxon>Flectobacillaceae</taxon>
        <taxon>Arcicella</taxon>
    </lineage>
</organism>
<gene>
    <name evidence="5" type="ORF">LV89_00194</name>
</gene>
<keyword evidence="2 5" id="KW-0238">DNA-binding</keyword>
<dbReference type="SMART" id="SM00342">
    <property type="entry name" value="HTH_ARAC"/>
    <property type="match status" value="1"/>
</dbReference>
<comment type="caution">
    <text evidence="5">The sequence shown here is derived from an EMBL/GenBank/DDBJ whole genome shotgun (WGS) entry which is preliminary data.</text>
</comment>
<keyword evidence="1" id="KW-0805">Transcription regulation</keyword>
<proteinExistence type="predicted"/>
<evidence type="ECO:0000256" key="3">
    <source>
        <dbReference type="ARBA" id="ARBA00023163"/>
    </source>
</evidence>
<reference evidence="5 6" key="1">
    <citation type="submission" date="2018-05" db="EMBL/GenBank/DDBJ databases">
        <title>Genomic Encyclopedia of Archaeal and Bacterial Type Strains, Phase II (KMG-II): from individual species to whole genera.</title>
        <authorList>
            <person name="Goeker M."/>
        </authorList>
    </citation>
    <scope>NUCLEOTIDE SEQUENCE [LARGE SCALE GENOMIC DNA]</scope>
    <source>
        <strain evidence="5 6">DSM 22214</strain>
    </source>
</reference>
<keyword evidence="6" id="KW-1185">Reference proteome</keyword>
<dbReference type="InterPro" id="IPR009057">
    <property type="entry name" value="Homeodomain-like_sf"/>
</dbReference>
<evidence type="ECO:0000259" key="4">
    <source>
        <dbReference type="PROSITE" id="PS01124"/>
    </source>
</evidence>
<evidence type="ECO:0000313" key="6">
    <source>
        <dbReference type="Proteomes" id="UP000245489"/>
    </source>
</evidence>